<protein>
    <submittedName>
        <fullName evidence="3">NAD(P)H-dependent oxidoreductase</fullName>
    </submittedName>
</protein>
<organism evidence="3 4">
    <name type="scientific">Paenisporosarcina cavernae</name>
    <dbReference type="NCBI Taxonomy" id="2320858"/>
    <lineage>
        <taxon>Bacteria</taxon>
        <taxon>Bacillati</taxon>
        <taxon>Bacillota</taxon>
        <taxon>Bacilli</taxon>
        <taxon>Bacillales</taxon>
        <taxon>Caryophanaceae</taxon>
        <taxon>Paenisporosarcina</taxon>
    </lineage>
</organism>
<feature type="domain" description="NADPH-dependent FMN reductase-like" evidence="2">
    <location>
        <begin position="3"/>
        <end position="147"/>
    </location>
</feature>
<dbReference type="InterPro" id="IPR005025">
    <property type="entry name" value="FMN_Rdtase-like_dom"/>
</dbReference>
<dbReference type="GO" id="GO:0005829">
    <property type="term" value="C:cytosol"/>
    <property type="evidence" value="ECO:0007669"/>
    <property type="project" value="TreeGrafter"/>
</dbReference>
<dbReference type="GO" id="GO:0016491">
    <property type="term" value="F:oxidoreductase activity"/>
    <property type="evidence" value="ECO:0007669"/>
    <property type="project" value="InterPro"/>
</dbReference>
<evidence type="ECO:0000313" key="4">
    <source>
        <dbReference type="Proteomes" id="UP000265725"/>
    </source>
</evidence>
<comment type="similarity">
    <text evidence="1">Belongs to the azoreductase type 2 family.</text>
</comment>
<proteinExistence type="inferred from homology"/>
<keyword evidence="4" id="KW-1185">Reference proteome</keyword>
<dbReference type="PANTHER" id="PTHR30543">
    <property type="entry name" value="CHROMATE REDUCTASE"/>
    <property type="match status" value="1"/>
</dbReference>
<accession>A0A385YVZ9</accession>
<dbReference type="SUPFAM" id="SSF52218">
    <property type="entry name" value="Flavoproteins"/>
    <property type="match status" value="1"/>
</dbReference>
<sequence length="185" mass="20822">MQKVALLCGSLRKDSYNKALLEFVKANFGKEIDMFFVDYSQLPYFNEDIETPYPTEVRAMLDTLQDIDAVVMSMPEYNHSIPGAFKNALDWLSRREKPLAGKPVLLMGASTGPVGTSRGQNHLRLSLNAPGMQCLVMPGNEILVGAAKSKFENGQLTDESTIEFIGNVWKKFEKWVKIAPKWMEE</sequence>
<dbReference type="AlphaFoldDB" id="A0A385YVZ9"/>
<dbReference type="OrthoDB" id="9812295at2"/>
<dbReference type="PANTHER" id="PTHR30543:SF21">
    <property type="entry name" value="NAD(P)H-DEPENDENT FMN REDUCTASE LOT6"/>
    <property type="match status" value="1"/>
</dbReference>
<gene>
    <name evidence="3" type="ORF">D3873_09345</name>
</gene>
<reference evidence="4" key="1">
    <citation type="submission" date="2018-09" db="EMBL/GenBank/DDBJ databases">
        <authorList>
            <person name="Zhu H."/>
        </authorList>
    </citation>
    <scope>NUCLEOTIDE SEQUENCE [LARGE SCALE GENOMIC DNA]</scope>
    <source>
        <strain evidence="4">K2R23-3</strain>
    </source>
</reference>
<dbReference type="Pfam" id="PF03358">
    <property type="entry name" value="FMN_red"/>
    <property type="match status" value="1"/>
</dbReference>
<dbReference type="RefSeq" id="WP_119883784.1">
    <property type="nucleotide sequence ID" value="NZ_CP032418.1"/>
</dbReference>
<dbReference type="GO" id="GO:0010181">
    <property type="term" value="F:FMN binding"/>
    <property type="evidence" value="ECO:0007669"/>
    <property type="project" value="TreeGrafter"/>
</dbReference>
<evidence type="ECO:0000259" key="2">
    <source>
        <dbReference type="Pfam" id="PF03358"/>
    </source>
</evidence>
<evidence type="ECO:0000256" key="1">
    <source>
        <dbReference type="ARBA" id="ARBA00009428"/>
    </source>
</evidence>
<dbReference type="InterPro" id="IPR029039">
    <property type="entry name" value="Flavoprotein-like_sf"/>
</dbReference>
<dbReference type="KEGG" id="paek:D3873_09345"/>
<dbReference type="InterPro" id="IPR050712">
    <property type="entry name" value="NAD(P)H-dep_reductase"/>
</dbReference>
<evidence type="ECO:0000313" key="3">
    <source>
        <dbReference type="EMBL" id="AYC30067.1"/>
    </source>
</evidence>
<dbReference type="Gene3D" id="3.40.50.360">
    <property type="match status" value="1"/>
</dbReference>
<dbReference type="EMBL" id="CP032418">
    <property type="protein sequence ID" value="AYC30067.1"/>
    <property type="molecule type" value="Genomic_DNA"/>
</dbReference>
<dbReference type="Proteomes" id="UP000265725">
    <property type="component" value="Chromosome"/>
</dbReference>
<name>A0A385YVZ9_9BACL</name>